<reference evidence="2 3" key="1">
    <citation type="submission" date="2024-01" db="EMBL/GenBank/DDBJ databases">
        <title>A telomere-to-telomere, gap-free genome of sweet tea (Lithocarpus litseifolius).</title>
        <authorList>
            <person name="Zhou J."/>
        </authorList>
    </citation>
    <scope>NUCLEOTIDE SEQUENCE [LARGE SCALE GENOMIC DNA]</scope>
    <source>
        <strain evidence="2">Zhou-2022a</strain>
        <tissue evidence="2">Leaf</tissue>
    </source>
</reference>
<dbReference type="InterPro" id="IPR044730">
    <property type="entry name" value="RNase_H-like_dom_plant"/>
</dbReference>
<dbReference type="Proteomes" id="UP001459277">
    <property type="component" value="Unassembled WGS sequence"/>
</dbReference>
<protein>
    <recommendedName>
        <fullName evidence="1">RNase H type-1 domain-containing protein</fullName>
    </recommendedName>
</protein>
<keyword evidence="3" id="KW-1185">Reference proteome</keyword>
<proteinExistence type="predicted"/>
<feature type="domain" description="RNase H type-1" evidence="1">
    <location>
        <begin position="88"/>
        <end position="208"/>
    </location>
</feature>
<dbReference type="EMBL" id="JAZDWU010000003">
    <property type="protein sequence ID" value="KAL0009174.1"/>
    <property type="molecule type" value="Genomic_DNA"/>
</dbReference>
<dbReference type="GO" id="GO:0004523">
    <property type="term" value="F:RNA-DNA hybrid ribonuclease activity"/>
    <property type="evidence" value="ECO:0007669"/>
    <property type="project" value="InterPro"/>
</dbReference>
<evidence type="ECO:0000313" key="3">
    <source>
        <dbReference type="Proteomes" id="UP001459277"/>
    </source>
</evidence>
<dbReference type="AlphaFoldDB" id="A0AAW2DHW9"/>
<evidence type="ECO:0000313" key="2">
    <source>
        <dbReference type="EMBL" id="KAL0009174.1"/>
    </source>
</evidence>
<dbReference type="SUPFAM" id="SSF53098">
    <property type="entry name" value="Ribonuclease H-like"/>
    <property type="match status" value="1"/>
</dbReference>
<dbReference type="PANTHER" id="PTHR47723">
    <property type="entry name" value="OS05G0353850 PROTEIN"/>
    <property type="match status" value="1"/>
</dbReference>
<comment type="caution">
    <text evidence="2">The sequence shown here is derived from an EMBL/GenBank/DDBJ whole genome shotgun (WGS) entry which is preliminary data.</text>
</comment>
<dbReference type="GO" id="GO:0003676">
    <property type="term" value="F:nucleic acid binding"/>
    <property type="evidence" value="ECO:0007669"/>
    <property type="project" value="InterPro"/>
</dbReference>
<dbReference type="InterPro" id="IPR002156">
    <property type="entry name" value="RNaseH_domain"/>
</dbReference>
<accession>A0AAW2DHW9</accession>
<dbReference type="InterPro" id="IPR036397">
    <property type="entry name" value="RNaseH_sf"/>
</dbReference>
<dbReference type="InterPro" id="IPR012337">
    <property type="entry name" value="RNaseH-like_sf"/>
</dbReference>
<sequence>MPHDVPPFAKTKRNPSFIFYFPFAIWCLWSHRNKVVFENAPINPNLHLLCIQLAREYFYCVSKRQINRLCTVIPICWLRPDQGWFKLNSDGAFQGNLGRAGGGGLIRDHLGKWIKGFMRNIGQATSFAAEFWALRDGLMLAAQLGITHLHVELDAQVIVNLVLSKKHINNSCSALLNDCRYLLEQFQRVKVTHVFREANKCADNLARAGCSFSGNFVVLDTPPNEDLCNILNADTASLYSIRLLARTSPFMAS</sequence>
<dbReference type="Gene3D" id="3.30.420.10">
    <property type="entry name" value="Ribonuclease H-like superfamily/Ribonuclease H"/>
    <property type="match status" value="1"/>
</dbReference>
<gene>
    <name evidence="2" type="ORF">SO802_010676</name>
</gene>
<dbReference type="InterPro" id="IPR053151">
    <property type="entry name" value="RNase_H-like"/>
</dbReference>
<name>A0AAW2DHW9_9ROSI</name>
<organism evidence="2 3">
    <name type="scientific">Lithocarpus litseifolius</name>
    <dbReference type="NCBI Taxonomy" id="425828"/>
    <lineage>
        <taxon>Eukaryota</taxon>
        <taxon>Viridiplantae</taxon>
        <taxon>Streptophyta</taxon>
        <taxon>Embryophyta</taxon>
        <taxon>Tracheophyta</taxon>
        <taxon>Spermatophyta</taxon>
        <taxon>Magnoliopsida</taxon>
        <taxon>eudicotyledons</taxon>
        <taxon>Gunneridae</taxon>
        <taxon>Pentapetalae</taxon>
        <taxon>rosids</taxon>
        <taxon>fabids</taxon>
        <taxon>Fagales</taxon>
        <taxon>Fagaceae</taxon>
        <taxon>Lithocarpus</taxon>
    </lineage>
</organism>
<evidence type="ECO:0000259" key="1">
    <source>
        <dbReference type="Pfam" id="PF13456"/>
    </source>
</evidence>
<dbReference type="Pfam" id="PF13456">
    <property type="entry name" value="RVT_3"/>
    <property type="match status" value="1"/>
</dbReference>
<dbReference type="PANTHER" id="PTHR47723:SF13">
    <property type="entry name" value="PUTATIVE-RELATED"/>
    <property type="match status" value="1"/>
</dbReference>
<dbReference type="CDD" id="cd06222">
    <property type="entry name" value="RNase_H_like"/>
    <property type="match status" value="1"/>
</dbReference>